<feature type="compositionally biased region" description="Polar residues" evidence="5">
    <location>
        <begin position="907"/>
        <end position="932"/>
    </location>
</feature>
<dbReference type="InterPro" id="IPR003653">
    <property type="entry name" value="Peptidase_C48_C"/>
</dbReference>
<keyword evidence="8" id="KW-1185">Reference proteome</keyword>
<dbReference type="SMART" id="SM00262">
    <property type="entry name" value="GEL"/>
    <property type="match status" value="5"/>
</dbReference>
<comment type="caution">
    <text evidence="7">The sequence shown here is derived from an EMBL/GenBank/DDBJ whole genome shotgun (WGS) entry which is preliminary data.</text>
</comment>
<dbReference type="InterPro" id="IPR007123">
    <property type="entry name" value="Gelsolin-like_dom"/>
</dbReference>
<dbReference type="Gene3D" id="3.40.395.10">
    <property type="entry name" value="Adenoviral Proteinase, Chain A"/>
    <property type="match status" value="1"/>
</dbReference>
<dbReference type="SUPFAM" id="SSF55753">
    <property type="entry name" value="Actin depolymerizing proteins"/>
    <property type="match status" value="6"/>
</dbReference>
<feature type="compositionally biased region" description="Basic and acidic residues" evidence="5">
    <location>
        <begin position="1074"/>
        <end position="1094"/>
    </location>
</feature>
<dbReference type="SUPFAM" id="SSF54001">
    <property type="entry name" value="Cysteine proteinases"/>
    <property type="match status" value="1"/>
</dbReference>
<dbReference type="PROSITE" id="PS50600">
    <property type="entry name" value="ULP_PROTEASE"/>
    <property type="match status" value="1"/>
</dbReference>
<dbReference type="GO" id="GO:0008154">
    <property type="term" value="P:actin polymerization or depolymerization"/>
    <property type="evidence" value="ECO:0007669"/>
    <property type="project" value="TreeGrafter"/>
</dbReference>
<feature type="domain" description="Ubiquitin-like protease family profile" evidence="6">
    <location>
        <begin position="1155"/>
        <end position="1358"/>
    </location>
</feature>
<evidence type="ECO:0000256" key="2">
    <source>
        <dbReference type="ARBA" id="ARBA00022670"/>
    </source>
</evidence>
<feature type="region of interest" description="Disordered" evidence="5">
    <location>
        <begin position="515"/>
        <end position="534"/>
    </location>
</feature>
<feature type="region of interest" description="Disordered" evidence="5">
    <location>
        <begin position="906"/>
        <end position="1051"/>
    </location>
</feature>
<dbReference type="GO" id="GO:0051016">
    <property type="term" value="P:barbed-end actin filament capping"/>
    <property type="evidence" value="ECO:0007669"/>
    <property type="project" value="TreeGrafter"/>
</dbReference>
<feature type="compositionally biased region" description="Polar residues" evidence="5">
    <location>
        <begin position="1033"/>
        <end position="1043"/>
    </location>
</feature>
<dbReference type="PANTHER" id="PTHR11977">
    <property type="entry name" value="VILLIN"/>
    <property type="match status" value="1"/>
</dbReference>
<evidence type="ECO:0000259" key="6">
    <source>
        <dbReference type="PROSITE" id="PS50600"/>
    </source>
</evidence>
<feature type="compositionally biased region" description="Acidic residues" evidence="5">
    <location>
        <begin position="1095"/>
        <end position="1105"/>
    </location>
</feature>
<feature type="region of interest" description="Disordered" evidence="5">
    <location>
        <begin position="1069"/>
        <end position="1109"/>
    </location>
</feature>
<dbReference type="EMBL" id="CASHTH010003923">
    <property type="protein sequence ID" value="CAI8051353.1"/>
    <property type="molecule type" value="Genomic_DNA"/>
</dbReference>
<evidence type="ECO:0000256" key="4">
    <source>
        <dbReference type="ARBA" id="ARBA00022801"/>
    </source>
</evidence>
<dbReference type="InterPro" id="IPR029006">
    <property type="entry name" value="ADF-H/Gelsolin-like_dom_sf"/>
</dbReference>
<gene>
    <name evidence="7" type="ORF">GBAR_LOCUS28128</name>
</gene>
<dbReference type="CDD" id="cd11288">
    <property type="entry name" value="gelsolin_S5_like"/>
    <property type="match status" value="1"/>
</dbReference>
<evidence type="ECO:0000256" key="5">
    <source>
        <dbReference type="SAM" id="MobiDB-lite"/>
    </source>
</evidence>
<dbReference type="GO" id="GO:0006508">
    <property type="term" value="P:proteolysis"/>
    <property type="evidence" value="ECO:0007669"/>
    <property type="project" value="UniProtKB-KW"/>
</dbReference>
<name>A0AA35XAB5_GEOBA</name>
<protein>
    <submittedName>
        <fullName evidence="7">Protein flightless-1 homolog</fullName>
    </submittedName>
</protein>
<dbReference type="Proteomes" id="UP001174909">
    <property type="component" value="Unassembled WGS sequence"/>
</dbReference>
<evidence type="ECO:0000313" key="7">
    <source>
        <dbReference type="EMBL" id="CAI8051353.1"/>
    </source>
</evidence>
<comment type="similarity">
    <text evidence="1">Belongs to the peptidase C48 family.</text>
</comment>
<dbReference type="GO" id="GO:0005546">
    <property type="term" value="F:phosphatidylinositol-4,5-bisphosphate binding"/>
    <property type="evidence" value="ECO:0007669"/>
    <property type="project" value="TreeGrafter"/>
</dbReference>
<feature type="region of interest" description="Disordered" evidence="5">
    <location>
        <begin position="1"/>
        <end position="21"/>
    </location>
</feature>
<feature type="compositionally biased region" description="Basic and acidic residues" evidence="5">
    <location>
        <begin position="1019"/>
        <end position="1032"/>
    </location>
</feature>
<dbReference type="InterPro" id="IPR007122">
    <property type="entry name" value="Villin/Gelsolin"/>
</dbReference>
<dbReference type="GO" id="GO:0015629">
    <property type="term" value="C:actin cytoskeleton"/>
    <property type="evidence" value="ECO:0007669"/>
    <property type="project" value="TreeGrafter"/>
</dbReference>
<dbReference type="PRINTS" id="PR00597">
    <property type="entry name" value="GELSOLIN"/>
</dbReference>
<dbReference type="GO" id="GO:0005634">
    <property type="term" value="C:nucleus"/>
    <property type="evidence" value="ECO:0007669"/>
    <property type="project" value="TreeGrafter"/>
</dbReference>
<feature type="compositionally biased region" description="Polar residues" evidence="5">
    <location>
        <begin position="988"/>
        <end position="997"/>
    </location>
</feature>
<dbReference type="PANTHER" id="PTHR11977:SF51">
    <property type="entry name" value="PROTEIN FLIGHTLESS-1 HOMOLOG"/>
    <property type="match status" value="1"/>
</dbReference>
<dbReference type="Pfam" id="PF02902">
    <property type="entry name" value="Peptidase_C48"/>
    <property type="match status" value="1"/>
</dbReference>
<dbReference type="GO" id="GO:0008234">
    <property type="term" value="F:cysteine-type peptidase activity"/>
    <property type="evidence" value="ECO:0007669"/>
    <property type="project" value="InterPro"/>
</dbReference>
<dbReference type="InterPro" id="IPR038765">
    <property type="entry name" value="Papain-like_cys_pep_sf"/>
</dbReference>
<dbReference type="GO" id="GO:0051014">
    <property type="term" value="P:actin filament severing"/>
    <property type="evidence" value="ECO:0007669"/>
    <property type="project" value="TreeGrafter"/>
</dbReference>
<keyword evidence="4" id="KW-0378">Hydrolase</keyword>
<keyword evidence="2" id="KW-0645">Protease</keyword>
<evidence type="ECO:0000313" key="8">
    <source>
        <dbReference type="Proteomes" id="UP001174909"/>
    </source>
</evidence>
<evidence type="ECO:0000256" key="3">
    <source>
        <dbReference type="ARBA" id="ARBA00022737"/>
    </source>
</evidence>
<organism evidence="7 8">
    <name type="scientific">Geodia barretti</name>
    <name type="common">Barrett's horny sponge</name>
    <dbReference type="NCBI Taxonomy" id="519541"/>
    <lineage>
        <taxon>Eukaryota</taxon>
        <taxon>Metazoa</taxon>
        <taxon>Porifera</taxon>
        <taxon>Demospongiae</taxon>
        <taxon>Heteroscleromorpha</taxon>
        <taxon>Tetractinellida</taxon>
        <taxon>Astrophorina</taxon>
        <taxon>Geodiidae</taxon>
        <taxon>Geodia</taxon>
    </lineage>
</organism>
<dbReference type="CDD" id="cd11290">
    <property type="entry name" value="gelsolin_S1_like"/>
    <property type="match status" value="1"/>
</dbReference>
<dbReference type="CDD" id="cd11292">
    <property type="entry name" value="gelsolin_S3_like"/>
    <property type="match status" value="1"/>
</dbReference>
<feature type="compositionally biased region" description="Polar residues" evidence="5">
    <location>
        <begin position="939"/>
        <end position="949"/>
    </location>
</feature>
<evidence type="ECO:0000256" key="1">
    <source>
        <dbReference type="ARBA" id="ARBA00005234"/>
    </source>
</evidence>
<reference evidence="7" key="1">
    <citation type="submission" date="2023-03" db="EMBL/GenBank/DDBJ databases">
        <authorList>
            <person name="Steffen K."/>
            <person name="Cardenas P."/>
        </authorList>
    </citation>
    <scope>NUCLEOTIDE SEQUENCE</scope>
</reference>
<dbReference type="GO" id="GO:0005737">
    <property type="term" value="C:cytoplasm"/>
    <property type="evidence" value="ECO:0007669"/>
    <property type="project" value="TreeGrafter"/>
</dbReference>
<feature type="region of interest" description="Disordered" evidence="5">
    <location>
        <begin position="879"/>
        <end position="898"/>
    </location>
</feature>
<dbReference type="Gene3D" id="3.40.20.10">
    <property type="entry name" value="Severin"/>
    <property type="match status" value="6"/>
</dbReference>
<dbReference type="Pfam" id="PF00626">
    <property type="entry name" value="Gelsolin"/>
    <property type="match status" value="4"/>
</dbReference>
<keyword evidence="3" id="KW-0677">Repeat</keyword>
<proteinExistence type="inferred from homology"/>
<accession>A0AA35XAB5</accession>
<sequence length="1358" mass="154312">MQKNRRTSISTLRGTAREGKDKDAEKVLKGLLDVAEATASERDHDVLAAGAGVSMMTDQDRERAPVTPKRWDAMLKRPDLDYSDLFSETTGKLPGLTIWQIENFYPVEIDESQHGQFYKADAYIILKTQWNEMSEMDWEIYFWIGEESTMDKKACAAMHSVHLRNMLGCERRTHREEMGDESDTFVDLFPEITYIEGQDVVYRLFQLQGTKHPFLEPVEMEAESLNLGQVFLLDCGEVIFIWCGSRSSLMSRSKARLLAEKINKFERKGHSKIIQLRPGLEPDQFWHFLGGELEKPISFREYVYVPRRPILYRVGLGTGYLELPQVEVPMGQLKRAILKTSDVYILDCHTDIFVWIGRKSARLVRAAALRMADELRTMLKRPLSALVTRCQQGTEPVIFKTRFVGWEDVVAVDFTRTTDMLEKREQEMKQNPGQDPSKKAAKVDMSPLFLERQPPMPNRDANEIAFQFNRQLVSMRCCIIEGRKFSILPNKEKGHFYSGECYFFLCRYLEDKERDEESGEESGDGEEEEEEEDEVQTVVYFWQGRDASKMGWLHFTLGIQKQLEQAIEGPLDVIHLKQQQEDFRFLSHFGSKFIIHWGRRSPDVKNYQPSLYQIRANQSKLCRRVVQVPATPTSLNSAFCHILKVPFETGGTGIVYIWIGSQATQEEAIHAEQMGRSMFDSTYSNVLVQEGAEPENFFWVALGGRKDYETGDLCNQDVMLMDTGKEVFMWFGPDSTDIEKKLSVKAAQVYIKHLAEKGEGEEGGGGGGKRKVSRVEPRSREYTLDFQSSSCCTIRVDEGETTVRSFLSRLRNDKNLVENAGELELRYVPACHLWLGTVAEFPKLAENERIFPHLPGNGIGKGSLLQPAALPLEAEITNEPAPLTPSEPKRTTTLPLETKVTEPLGLQQDTNGTTLPKGTNRTTAVPTVTQETYKPLTLPQETKGTTEIPQETERTTEPPRLPQETKGTTEPPRLPQETKRTTEPPRLQQETNRTTDLVLSEAAKTKETESDVVMIVSAEGKRGDNEQRKEANGSDSGLNATTDSHSECSVDLNSEEVPMIVCPTVGGVVGGECGEGRDGEVEERERGKGEGGGDKEDEGEEEVGSDEGIGMEVCVGSETGEGGSVIVVIGSEDDEERYQGVSGMEQNPVIHCCGMELSQSDLRTLEPNKCLNDQVVNCYMKLLVKQAVRKPDTVAIASTFFYTKLCRGGFSGVTRWMKNVDFARLRLFLVPVHLPTQQHWCLVAVHIRRRVIEYYDSLGFRNPSCLKRLLKFVLKRTRKRLKHQARRQVSPLQNCHWRKCYPEFARWLCYNHGSSSHSKIPFTQSHMRRLRHVMRMELENERLRSDLTRQISDHPLNF</sequence>
<dbReference type="GO" id="GO:0051015">
    <property type="term" value="F:actin filament binding"/>
    <property type="evidence" value="ECO:0007669"/>
    <property type="project" value="InterPro"/>
</dbReference>